<reference evidence="2" key="1">
    <citation type="submission" date="2020-04" db="EMBL/GenBank/DDBJ databases">
        <authorList>
            <person name="Neveu A P."/>
        </authorList>
    </citation>
    <scope>NUCLEOTIDE SEQUENCE</scope>
    <source>
        <tissue evidence="2">Whole embryo</tissue>
    </source>
</reference>
<dbReference type="InterPro" id="IPR011993">
    <property type="entry name" value="PH-like_dom_sf"/>
</dbReference>
<organism evidence="2">
    <name type="scientific">Phallusia mammillata</name>
    <dbReference type="NCBI Taxonomy" id="59560"/>
    <lineage>
        <taxon>Eukaryota</taxon>
        <taxon>Metazoa</taxon>
        <taxon>Chordata</taxon>
        <taxon>Tunicata</taxon>
        <taxon>Ascidiacea</taxon>
        <taxon>Phlebobranchia</taxon>
        <taxon>Ascidiidae</taxon>
        <taxon>Phallusia</taxon>
    </lineage>
</organism>
<protein>
    <submittedName>
        <fullName evidence="2">Uncharacterized protein LOC100187308</fullName>
    </submittedName>
</protein>
<evidence type="ECO:0000313" key="2">
    <source>
        <dbReference type="EMBL" id="CAB3263065.1"/>
    </source>
</evidence>
<dbReference type="AlphaFoldDB" id="A0A6F9DJH6"/>
<dbReference type="SUPFAM" id="SSF50729">
    <property type="entry name" value="PH domain-like"/>
    <property type="match status" value="1"/>
</dbReference>
<dbReference type="EMBL" id="LR787203">
    <property type="protein sequence ID" value="CAB3263065.1"/>
    <property type="molecule type" value="mRNA"/>
</dbReference>
<feature type="compositionally biased region" description="Low complexity" evidence="1">
    <location>
        <begin position="53"/>
        <end position="63"/>
    </location>
</feature>
<feature type="region of interest" description="Disordered" evidence="1">
    <location>
        <begin position="36"/>
        <end position="65"/>
    </location>
</feature>
<sequence>MPNQSFCFSVSFPNLVLHCVNCSLLHFGTNPLSNTMDSPPPYSPHPQKFDHGSPTSPSAPSAPELYPDITAFQQQPVTQQQYQQPQQQFQQQFQQPQQNFQVTVVQPVNPVSEVTTPQRMKCGTIDVGLSTSNDLELVTSFSRNFLEVKDGVMRVATTRANLAQSTAIPLTNRYVSIERKRIVVIQGNDGLYALRASGGIQAYEWLLAFSQFCFVAPSMEGYGEKYSKGSKKFEERFLRLGSDGILSWYQSDAEGSDRLKGLQVRGETFKQAPANPEILVVQLLLKGKEYKFRFCDSRTASLWLAAFRWHSHRKPYRRPHVSILNKAK</sequence>
<proteinExistence type="evidence at transcript level"/>
<name>A0A6F9DJH6_9ASCI</name>
<gene>
    <name evidence="2" type="primary">LOC100187308</name>
</gene>
<dbReference type="Gene3D" id="2.30.29.30">
    <property type="entry name" value="Pleckstrin-homology domain (PH domain)/Phosphotyrosine-binding domain (PTB)"/>
    <property type="match status" value="1"/>
</dbReference>
<accession>A0A6F9DJH6</accession>
<evidence type="ECO:0000256" key="1">
    <source>
        <dbReference type="SAM" id="MobiDB-lite"/>
    </source>
</evidence>